<dbReference type="FunFam" id="2.30.22.10:FF:000001">
    <property type="entry name" value="Protein GrpE"/>
    <property type="match status" value="1"/>
</dbReference>
<protein>
    <recommendedName>
        <fullName evidence="8 10">Protein GrpE</fullName>
    </recommendedName>
    <alternativeName>
        <fullName evidence="9 10">HSP-70 cofactor</fullName>
    </alternativeName>
</protein>
<evidence type="ECO:0000256" key="8">
    <source>
        <dbReference type="ARBA" id="ARBA00072274"/>
    </source>
</evidence>
<evidence type="ECO:0000256" key="12">
    <source>
        <dbReference type="RuleBase" id="RU004478"/>
    </source>
</evidence>
<evidence type="ECO:0000256" key="11">
    <source>
        <dbReference type="RuleBase" id="RU000639"/>
    </source>
</evidence>
<feature type="region of interest" description="Disordered" evidence="13">
    <location>
        <begin position="175"/>
        <end position="208"/>
    </location>
</feature>
<dbReference type="InterPro" id="IPR009012">
    <property type="entry name" value="GrpE_head"/>
</dbReference>
<dbReference type="Pfam" id="PF01025">
    <property type="entry name" value="GrpE"/>
    <property type="match status" value="1"/>
</dbReference>
<comment type="similarity">
    <text evidence="2 10 12">Belongs to the GrpE family.</text>
</comment>
<sequence>MKDEKQNKDKEKSPKSSREDKKAAKKVEQLEEQIEKLEHEKSQLFEQLQRVSADYANFQKRAPKQIADSVAYEKKAIIKSLLPSLDNFGHALAGLEDADENVKNVLQGVKLVFDHMLDALRAHGVEQIDALGEQFNPSQHEALMQRFEEDKPDNVVVEEYQKGYALNGQVIRPSKVIVNKRPEETEDTEEVEKDLPAEDPQSGQPEEE</sequence>
<dbReference type="GO" id="GO:0006457">
    <property type="term" value="P:protein folding"/>
    <property type="evidence" value="ECO:0007669"/>
    <property type="project" value="InterPro"/>
</dbReference>
<evidence type="ECO:0000256" key="4">
    <source>
        <dbReference type="ARBA" id="ARBA00022490"/>
    </source>
</evidence>
<dbReference type="InterPro" id="IPR013805">
    <property type="entry name" value="GrpE_CC"/>
</dbReference>
<evidence type="ECO:0000256" key="2">
    <source>
        <dbReference type="ARBA" id="ARBA00009054"/>
    </source>
</evidence>
<organism evidence="14 15">
    <name type="scientific">Anaerohalosphaera lusitana</name>
    <dbReference type="NCBI Taxonomy" id="1936003"/>
    <lineage>
        <taxon>Bacteria</taxon>
        <taxon>Pseudomonadati</taxon>
        <taxon>Planctomycetota</taxon>
        <taxon>Phycisphaerae</taxon>
        <taxon>Sedimentisphaerales</taxon>
        <taxon>Anaerohalosphaeraceae</taxon>
        <taxon>Anaerohalosphaera</taxon>
    </lineage>
</organism>
<dbReference type="GO" id="GO:0051082">
    <property type="term" value="F:unfolded protein binding"/>
    <property type="evidence" value="ECO:0007669"/>
    <property type="project" value="TreeGrafter"/>
</dbReference>
<name>A0A1U9NQP3_9BACT</name>
<dbReference type="GO" id="GO:0051087">
    <property type="term" value="F:protein-folding chaperone binding"/>
    <property type="evidence" value="ECO:0007669"/>
    <property type="project" value="InterPro"/>
</dbReference>
<dbReference type="PANTHER" id="PTHR21237">
    <property type="entry name" value="GRPE PROTEIN"/>
    <property type="match status" value="1"/>
</dbReference>
<dbReference type="KEGG" id="alus:STSP2_03458"/>
<evidence type="ECO:0000256" key="9">
    <source>
        <dbReference type="ARBA" id="ARBA00076414"/>
    </source>
</evidence>
<dbReference type="HAMAP" id="MF_01151">
    <property type="entry name" value="GrpE"/>
    <property type="match status" value="1"/>
</dbReference>
<dbReference type="AlphaFoldDB" id="A0A1U9NQP3"/>
<keyword evidence="5 10" id="KW-0346">Stress response</keyword>
<proteinExistence type="inferred from homology"/>
<dbReference type="PROSITE" id="PS01071">
    <property type="entry name" value="GRPE"/>
    <property type="match status" value="1"/>
</dbReference>
<dbReference type="RefSeq" id="WP_146663854.1">
    <property type="nucleotide sequence ID" value="NZ_CP019791.1"/>
</dbReference>
<dbReference type="GO" id="GO:0000774">
    <property type="term" value="F:adenyl-nucleotide exchange factor activity"/>
    <property type="evidence" value="ECO:0007669"/>
    <property type="project" value="InterPro"/>
</dbReference>
<dbReference type="PANTHER" id="PTHR21237:SF23">
    <property type="entry name" value="GRPE PROTEIN HOMOLOG, MITOCHONDRIAL"/>
    <property type="match status" value="1"/>
</dbReference>
<dbReference type="PRINTS" id="PR00773">
    <property type="entry name" value="GRPEPROTEIN"/>
</dbReference>
<evidence type="ECO:0000313" key="15">
    <source>
        <dbReference type="Proteomes" id="UP000189674"/>
    </source>
</evidence>
<dbReference type="SUPFAM" id="SSF51064">
    <property type="entry name" value="Head domain of nucleotide exchange factor GrpE"/>
    <property type="match status" value="1"/>
</dbReference>
<dbReference type="CDD" id="cd00446">
    <property type="entry name" value="GrpE"/>
    <property type="match status" value="1"/>
</dbReference>
<evidence type="ECO:0000313" key="14">
    <source>
        <dbReference type="EMBL" id="AQT70252.1"/>
    </source>
</evidence>
<accession>A0A1U9NQP3</accession>
<comment type="function">
    <text evidence="7 10 11">Participates actively in the response to hyperosmotic and heat shock by preventing the aggregation of stress-denatured proteins, in association with DnaK and GrpE. It is the nucleotide exchange factor for DnaK and may function as a thermosensor. Unfolded proteins bind initially to DnaJ; upon interaction with the DnaJ-bound protein, DnaK hydrolyzes its bound ATP, resulting in the formation of a stable complex. GrpE releases ADP from DnaK; ATP binding to DnaK triggers the release of the substrate protein, thus completing the reaction cycle. Several rounds of ATP-dependent interactions between DnaJ, DnaK and GrpE are required for fully efficient folding.</text>
</comment>
<keyword evidence="6 10" id="KW-0143">Chaperone</keyword>
<evidence type="ECO:0000256" key="10">
    <source>
        <dbReference type="HAMAP-Rule" id="MF_01151"/>
    </source>
</evidence>
<evidence type="ECO:0000256" key="13">
    <source>
        <dbReference type="SAM" id="MobiDB-lite"/>
    </source>
</evidence>
<evidence type="ECO:0000256" key="6">
    <source>
        <dbReference type="ARBA" id="ARBA00023186"/>
    </source>
</evidence>
<dbReference type="GO" id="GO:0005737">
    <property type="term" value="C:cytoplasm"/>
    <property type="evidence" value="ECO:0007669"/>
    <property type="project" value="UniProtKB-SubCell"/>
</dbReference>
<feature type="region of interest" description="Disordered" evidence="13">
    <location>
        <begin position="1"/>
        <end position="28"/>
    </location>
</feature>
<gene>
    <name evidence="10 14" type="primary">grpE</name>
    <name evidence="14" type="ORF">STSP2_03458</name>
</gene>
<dbReference type="GO" id="GO:0042803">
    <property type="term" value="F:protein homodimerization activity"/>
    <property type="evidence" value="ECO:0007669"/>
    <property type="project" value="InterPro"/>
</dbReference>
<dbReference type="Proteomes" id="UP000189674">
    <property type="component" value="Chromosome"/>
</dbReference>
<evidence type="ECO:0000256" key="1">
    <source>
        <dbReference type="ARBA" id="ARBA00004496"/>
    </source>
</evidence>
<dbReference type="OrthoDB" id="9812586at2"/>
<dbReference type="Gene3D" id="2.30.22.10">
    <property type="entry name" value="Head domain of nucleotide exchange factor GrpE"/>
    <property type="match status" value="1"/>
</dbReference>
<dbReference type="EMBL" id="CP019791">
    <property type="protein sequence ID" value="AQT70252.1"/>
    <property type="molecule type" value="Genomic_DNA"/>
</dbReference>
<comment type="subcellular location">
    <subcellularLocation>
        <location evidence="1 10">Cytoplasm</location>
    </subcellularLocation>
</comment>
<comment type="subunit">
    <text evidence="3 10">Homodimer.</text>
</comment>
<keyword evidence="15" id="KW-1185">Reference proteome</keyword>
<dbReference type="Gene3D" id="3.90.20.20">
    <property type="match status" value="1"/>
</dbReference>
<evidence type="ECO:0000256" key="3">
    <source>
        <dbReference type="ARBA" id="ARBA00011738"/>
    </source>
</evidence>
<keyword evidence="4 10" id="KW-0963">Cytoplasm</keyword>
<evidence type="ECO:0000256" key="7">
    <source>
        <dbReference type="ARBA" id="ARBA00053401"/>
    </source>
</evidence>
<dbReference type="STRING" id="1936003.STSP2_03458"/>
<dbReference type="NCBIfam" id="NF010738">
    <property type="entry name" value="PRK14140.1"/>
    <property type="match status" value="1"/>
</dbReference>
<evidence type="ECO:0000256" key="5">
    <source>
        <dbReference type="ARBA" id="ARBA00023016"/>
    </source>
</evidence>
<dbReference type="SUPFAM" id="SSF58014">
    <property type="entry name" value="Coiled-coil domain of nucleotide exchange factor GrpE"/>
    <property type="match status" value="1"/>
</dbReference>
<dbReference type="InterPro" id="IPR000740">
    <property type="entry name" value="GrpE"/>
</dbReference>
<reference evidence="15" key="1">
    <citation type="submission" date="2017-02" db="EMBL/GenBank/DDBJ databases">
        <title>Comparative genomics and description of representatives of a novel lineage of planctomycetes thriving in anoxic sediments.</title>
        <authorList>
            <person name="Spring S."/>
            <person name="Bunk B."/>
            <person name="Sproer C."/>
        </authorList>
    </citation>
    <scope>NUCLEOTIDE SEQUENCE [LARGE SCALE GENOMIC DNA]</scope>
    <source>
        <strain evidence="15">ST-NAGAB-D1</strain>
    </source>
</reference>